<organism evidence="4 5">
    <name type="scientific">Castilleja foliolosa</name>
    <dbReference type="NCBI Taxonomy" id="1961234"/>
    <lineage>
        <taxon>Eukaryota</taxon>
        <taxon>Viridiplantae</taxon>
        <taxon>Streptophyta</taxon>
        <taxon>Embryophyta</taxon>
        <taxon>Tracheophyta</taxon>
        <taxon>Spermatophyta</taxon>
        <taxon>Magnoliopsida</taxon>
        <taxon>eudicotyledons</taxon>
        <taxon>Gunneridae</taxon>
        <taxon>Pentapetalae</taxon>
        <taxon>asterids</taxon>
        <taxon>lamiids</taxon>
        <taxon>Lamiales</taxon>
        <taxon>Orobanchaceae</taxon>
        <taxon>Pedicularideae</taxon>
        <taxon>Castillejinae</taxon>
        <taxon>Castilleja</taxon>
    </lineage>
</organism>
<evidence type="ECO:0000259" key="3">
    <source>
        <dbReference type="Pfam" id="PF23754"/>
    </source>
</evidence>
<comment type="caution">
    <text evidence="4">The sequence shown here is derived from an EMBL/GenBank/DDBJ whole genome shotgun (WGS) entry which is preliminary data.</text>
</comment>
<feature type="domain" description="IP5PC-F beta-propeller" evidence="3">
    <location>
        <begin position="63"/>
        <end position="115"/>
    </location>
</feature>
<evidence type="ECO:0000256" key="2">
    <source>
        <dbReference type="SAM" id="MobiDB-lite"/>
    </source>
</evidence>
<sequence>MSQRMEGMDMSDGGEFDESRRLPRQPLPEFMGTGGGVGVYKVPNRAAVHPNRPPCLELGPHPLRETQGGKFLRTIASTETQLWAGQESGLRVWNYSDAYESGTGPGSGKKVPRGDGVYEFGLGCSRRSDGDGLRLMALSEVVGSRWWSLEPVPASGLRAKKRNVTDDEFAEYMAKKAQKRATKNAKHVRSQSVRGYSNDSTPFGDSNLYEKFVWRKKIEKDVIQGVSLDEFSVKAEKKSIAEFEKVKKRREERDIQKAQHEEEMALLARERARAEFQDWEKKEEEGESCTTRARGGGQRFLNG</sequence>
<dbReference type="PANTHER" id="PTHR21737">
    <property type="entry name" value="POLYGLUTAMINE BINDING PROTEIN 1/MARVEL MEMBRANE-ASSOCIATING DOMAIN CONTAINING 3"/>
    <property type="match status" value="1"/>
</dbReference>
<proteinExistence type="predicted"/>
<dbReference type="EMBL" id="JAVIJP010000107">
    <property type="protein sequence ID" value="KAL3613686.1"/>
    <property type="molecule type" value="Genomic_DNA"/>
</dbReference>
<dbReference type="AlphaFoldDB" id="A0ABD3B8L0"/>
<gene>
    <name evidence="4" type="ORF">CASFOL_041760</name>
</gene>
<feature type="coiled-coil region" evidence="1">
    <location>
        <begin position="241"/>
        <end position="277"/>
    </location>
</feature>
<feature type="compositionally biased region" description="Gly residues" evidence="2">
    <location>
        <begin position="294"/>
        <end position="303"/>
    </location>
</feature>
<dbReference type="Pfam" id="PF23754">
    <property type="entry name" value="Beta-prop_IP5PC_F"/>
    <property type="match status" value="1"/>
</dbReference>
<protein>
    <recommendedName>
        <fullName evidence="3">IP5PC-F beta-propeller domain-containing protein</fullName>
    </recommendedName>
</protein>
<dbReference type="PANTHER" id="PTHR21737:SF4">
    <property type="entry name" value="SPLICING FACTOR CACTIN"/>
    <property type="match status" value="1"/>
</dbReference>
<keyword evidence="5" id="KW-1185">Reference proteome</keyword>
<feature type="region of interest" description="Disordered" evidence="2">
    <location>
        <begin position="1"/>
        <end position="35"/>
    </location>
</feature>
<name>A0ABD3B8L0_9LAMI</name>
<evidence type="ECO:0000313" key="5">
    <source>
        <dbReference type="Proteomes" id="UP001632038"/>
    </source>
</evidence>
<evidence type="ECO:0000256" key="1">
    <source>
        <dbReference type="SAM" id="Coils"/>
    </source>
</evidence>
<dbReference type="InterPro" id="IPR056454">
    <property type="entry name" value="Beta-prop_IP5PC_F"/>
</dbReference>
<reference evidence="5" key="1">
    <citation type="journal article" date="2024" name="IScience">
        <title>Strigolactones Initiate the Formation of Haustorium-like Structures in Castilleja.</title>
        <authorList>
            <person name="Buerger M."/>
            <person name="Peterson D."/>
            <person name="Chory J."/>
        </authorList>
    </citation>
    <scope>NUCLEOTIDE SEQUENCE [LARGE SCALE GENOMIC DNA]</scope>
</reference>
<keyword evidence="1" id="KW-0175">Coiled coil</keyword>
<accession>A0ABD3B8L0</accession>
<evidence type="ECO:0000313" key="4">
    <source>
        <dbReference type="EMBL" id="KAL3613686.1"/>
    </source>
</evidence>
<dbReference type="Proteomes" id="UP001632038">
    <property type="component" value="Unassembled WGS sequence"/>
</dbReference>
<feature type="region of interest" description="Disordered" evidence="2">
    <location>
        <begin position="277"/>
        <end position="303"/>
    </location>
</feature>